<reference evidence="1 2" key="1">
    <citation type="submission" date="2017-12" db="EMBL/GenBank/DDBJ databases">
        <title>High-resolution comparative analysis of great ape genomes.</title>
        <authorList>
            <person name="Pollen A."/>
            <person name="Hastie A."/>
            <person name="Hormozdiari F."/>
            <person name="Dougherty M."/>
            <person name="Liu R."/>
            <person name="Chaisson M."/>
            <person name="Hoppe E."/>
            <person name="Hill C."/>
            <person name="Pang A."/>
            <person name="Hillier L."/>
            <person name="Baker C."/>
            <person name="Armstrong J."/>
            <person name="Shendure J."/>
            <person name="Paten B."/>
            <person name="Wilson R."/>
            <person name="Chao H."/>
            <person name="Schneider V."/>
            <person name="Ventura M."/>
            <person name="Kronenberg Z."/>
            <person name="Murali S."/>
            <person name="Gordon D."/>
            <person name="Cantsilieris S."/>
            <person name="Munson K."/>
            <person name="Nelson B."/>
            <person name="Raja A."/>
            <person name="Underwood J."/>
            <person name="Diekhans M."/>
            <person name="Fiddes I."/>
            <person name="Haussler D."/>
            <person name="Eichler E."/>
        </authorList>
    </citation>
    <scope>NUCLEOTIDE SEQUENCE [LARGE SCALE GENOMIC DNA]</scope>
    <source>
        <strain evidence="1">Yerkes chimp pedigree #C0471</strain>
    </source>
</reference>
<accession>A0A2J8QC20</accession>
<proteinExistence type="predicted"/>
<organism evidence="1 2">
    <name type="scientific">Pan troglodytes</name>
    <name type="common">Chimpanzee</name>
    <dbReference type="NCBI Taxonomy" id="9598"/>
    <lineage>
        <taxon>Eukaryota</taxon>
        <taxon>Metazoa</taxon>
        <taxon>Chordata</taxon>
        <taxon>Craniata</taxon>
        <taxon>Vertebrata</taxon>
        <taxon>Euteleostomi</taxon>
        <taxon>Mammalia</taxon>
        <taxon>Eutheria</taxon>
        <taxon>Euarchontoglires</taxon>
        <taxon>Primates</taxon>
        <taxon>Haplorrhini</taxon>
        <taxon>Catarrhini</taxon>
        <taxon>Hominidae</taxon>
        <taxon>Pan</taxon>
    </lineage>
</organism>
<evidence type="ECO:0000313" key="2">
    <source>
        <dbReference type="Proteomes" id="UP000236370"/>
    </source>
</evidence>
<dbReference type="EMBL" id="NBAG03000050">
    <property type="protein sequence ID" value="PNI93822.1"/>
    <property type="molecule type" value="Genomic_DNA"/>
</dbReference>
<sequence length="50" mass="5756">MPVEEFVAGWISGETFFFLLSHHTQCSAWPAGSRACSGSRRRHYELKKQE</sequence>
<gene>
    <name evidence="1" type="ORF">CK820_G0033957</name>
</gene>
<comment type="caution">
    <text evidence="1">The sequence shown here is derived from an EMBL/GenBank/DDBJ whole genome shotgun (WGS) entry which is preliminary data.</text>
</comment>
<name>A0A2J8QC20_PANTR</name>
<dbReference type="AlphaFoldDB" id="A0A2J8QC20"/>
<protein>
    <submittedName>
        <fullName evidence="1">SLC25A45 isoform 6</fullName>
    </submittedName>
</protein>
<evidence type="ECO:0000313" key="1">
    <source>
        <dbReference type="EMBL" id="PNI93822.1"/>
    </source>
</evidence>
<dbReference type="Proteomes" id="UP000236370">
    <property type="component" value="Unassembled WGS sequence"/>
</dbReference>